<dbReference type="GO" id="GO:0032259">
    <property type="term" value="P:methylation"/>
    <property type="evidence" value="ECO:0007669"/>
    <property type="project" value="UniProtKB-KW"/>
</dbReference>
<dbReference type="GO" id="GO:0005634">
    <property type="term" value="C:nucleus"/>
    <property type="evidence" value="ECO:0007669"/>
    <property type="project" value="InterPro"/>
</dbReference>
<feature type="compositionally biased region" description="Basic and acidic residues" evidence="6">
    <location>
        <begin position="491"/>
        <end position="504"/>
    </location>
</feature>
<feature type="region of interest" description="Disordered" evidence="6">
    <location>
        <begin position="64"/>
        <end position="284"/>
    </location>
</feature>
<evidence type="ECO:0000256" key="5">
    <source>
        <dbReference type="ARBA" id="ARBA00022691"/>
    </source>
</evidence>
<feature type="non-terminal residue" evidence="8">
    <location>
        <position position="1062"/>
    </location>
</feature>
<evidence type="ECO:0000313" key="9">
    <source>
        <dbReference type="Proteomes" id="UP001295794"/>
    </source>
</evidence>
<dbReference type="InterPro" id="IPR046341">
    <property type="entry name" value="SET_dom_sf"/>
</dbReference>
<name>A0AAD2JU73_9AGAR</name>
<feature type="compositionally biased region" description="Basic and acidic residues" evidence="6">
    <location>
        <begin position="434"/>
        <end position="443"/>
    </location>
</feature>
<evidence type="ECO:0000256" key="6">
    <source>
        <dbReference type="SAM" id="MobiDB-lite"/>
    </source>
</evidence>
<keyword evidence="5" id="KW-0949">S-adenosyl-L-methionine</keyword>
<dbReference type="PANTHER" id="PTHR46223">
    <property type="entry name" value="HISTONE-LYSINE N-METHYLTRANSFERASE SUV39H"/>
    <property type="match status" value="1"/>
</dbReference>
<keyword evidence="4" id="KW-0808">Transferase</keyword>
<feature type="compositionally biased region" description="Polar residues" evidence="6">
    <location>
        <begin position="175"/>
        <end position="195"/>
    </location>
</feature>
<proteinExistence type="predicted"/>
<dbReference type="InterPro" id="IPR007728">
    <property type="entry name" value="Pre-SET_dom"/>
</dbReference>
<dbReference type="SUPFAM" id="SSF82199">
    <property type="entry name" value="SET domain"/>
    <property type="match status" value="1"/>
</dbReference>
<sequence length="1062" mass="116981">GFQDALSGWQPQWALVTQAPIYLLNLRAPHMIHMRPSVPPISSLVEPTPMPSSEDDDLELNPKLSQHVKVPAKRKKNTLRSDGPRLQFENGLNGSGSVPAKKKHKVQTNAEASGSGPARPYSHSYSASVPTTNTNTSPRRPLSHDTPLEPLSPPRASAKTQPQTCMSDPPIPLAASSSKIPTQNSLSQSKLTFRNDSGALIPKSRFTATPKPIPLPKKGRRRPMSNPPSPEPEESFPMPSLTAPAGSSRRGMFDRDVFQSRFSVGAPRSAPAPPSTNTVQKNKVERRALTMEVIDLTGPDGDDPGSKKDLRADSEEQMVIEVTDSDDENMVKLSRLGNSSVAGLKTGKEESTEIIEVSDGEDEQQFGVAKPLLTEDEPLPISFGEDQSESFQNNTPVGERASAQPGDVPPNSSEREEHKEHAEVRTGNSTGPEARPDSPRVEEPLEQQDNLSPTETETGEDVNETIRRTSLTSDPVELRKESGTPRSEVAQAREIKEESETGTLLERDELGLAQEIIDLTLSDGEMAEDEEDMGERSEILVDMDTQQDPPEEPGLAVQIELQPGCESVPDVQTSASSIPILPKLPAIGSQIPAKAKQNSLHLMERLRMGGNWKGKQKKIDDEMLEKDQETLQQKEMAIGETENGNEQADEDTSTIEQVRIPEILEKDSLEWRHVRQLRKLRAMASELGRPASALSSRVRRSYDDQEVYELEYAGPSEPEIERDTRSSSPVHSSTRTSSPARSTSQVGCPSTPESSSPAGFPSLPRSPSPYPPPRTYQPVFDPDVRYARDLSSSMYDYFNSYDDDFHTGAPGHMRRVLEAVIRDHTALDEPDAPPIMVINDVDSEPAPPWEFYYTNLMWLGDGIDAPRAEEVPGCDCVGGCQSGTGSKCACLARQQEAAKDWGVFNGGFAYDSKGKLHRVDNIPIFECNSNCSCSADECRNRVVQHGRKYPINIQKTTNKGWGVFSPKKIPRGSFVGVYSGELLKESECERRGHAYDMSGRTYLLDIDFYNVVQYLKKERGIPEDDDEDVKDLGVDAYHVGNVCVPFFPPSLCSDRPHSLLAF</sequence>
<evidence type="ECO:0000313" key="8">
    <source>
        <dbReference type="EMBL" id="CAK5262164.1"/>
    </source>
</evidence>
<feature type="compositionally biased region" description="Basic and acidic residues" evidence="6">
    <location>
        <begin position="413"/>
        <end position="424"/>
    </location>
</feature>
<dbReference type="Pfam" id="PF05033">
    <property type="entry name" value="Pre-SET"/>
    <property type="match status" value="1"/>
</dbReference>
<dbReference type="Proteomes" id="UP001295794">
    <property type="component" value="Unassembled WGS sequence"/>
</dbReference>
<dbReference type="InterPro" id="IPR050973">
    <property type="entry name" value="H3K9_Histone-Lys_N-MTase"/>
</dbReference>
<feature type="compositionally biased region" description="Polar residues" evidence="6">
    <location>
        <begin position="447"/>
        <end position="456"/>
    </location>
</feature>
<feature type="domain" description="Pre-SET" evidence="7">
    <location>
        <begin position="872"/>
        <end position="946"/>
    </location>
</feature>
<feature type="compositionally biased region" description="Low complexity" evidence="6">
    <location>
        <begin position="726"/>
        <end position="744"/>
    </location>
</feature>
<comment type="caution">
    <text evidence="8">The sequence shown here is derived from an EMBL/GenBank/DDBJ whole genome shotgun (WGS) entry which is preliminary data.</text>
</comment>
<evidence type="ECO:0000256" key="2">
    <source>
        <dbReference type="ARBA" id="ARBA00022454"/>
    </source>
</evidence>
<reference evidence="8" key="1">
    <citation type="submission" date="2023-11" db="EMBL/GenBank/DDBJ databases">
        <authorList>
            <person name="De Vega J J."/>
            <person name="De Vega J J."/>
        </authorList>
    </citation>
    <scope>NUCLEOTIDE SEQUENCE</scope>
</reference>
<evidence type="ECO:0000259" key="7">
    <source>
        <dbReference type="PROSITE" id="PS50867"/>
    </source>
</evidence>
<feature type="compositionally biased region" description="Pro residues" evidence="6">
    <location>
        <begin position="764"/>
        <end position="775"/>
    </location>
</feature>
<keyword evidence="9" id="KW-1185">Reference proteome</keyword>
<gene>
    <name evidence="8" type="ORF">MYCIT1_LOCUS661</name>
</gene>
<feature type="region of interest" description="Disordered" evidence="6">
    <location>
        <begin position="711"/>
        <end position="780"/>
    </location>
</feature>
<dbReference type="Gene3D" id="2.170.270.10">
    <property type="entry name" value="SET domain"/>
    <property type="match status" value="1"/>
</dbReference>
<dbReference type="AlphaFoldDB" id="A0AAD2JU73"/>
<feature type="compositionally biased region" description="Polar residues" evidence="6">
    <location>
        <begin position="745"/>
        <end position="757"/>
    </location>
</feature>
<evidence type="ECO:0000256" key="4">
    <source>
        <dbReference type="ARBA" id="ARBA00022679"/>
    </source>
</evidence>
<dbReference type="PROSITE" id="PS50867">
    <property type="entry name" value="PRE_SET"/>
    <property type="match status" value="1"/>
</dbReference>
<dbReference type="GO" id="GO:0042054">
    <property type="term" value="F:histone methyltransferase activity"/>
    <property type="evidence" value="ECO:0007669"/>
    <property type="project" value="InterPro"/>
</dbReference>
<evidence type="ECO:0000256" key="1">
    <source>
        <dbReference type="ARBA" id="ARBA00004286"/>
    </source>
</evidence>
<dbReference type="PANTHER" id="PTHR46223:SF3">
    <property type="entry name" value="HISTONE-LYSINE N-METHYLTRANSFERASE SET-23"/>
    <property type="match status" value="1"/>
</dbReference>
<feature type="region of interest" description="Disordered" evidence="6">
    <location>
        <begin position="355"/>
        <end position="504"/>
    </location>
</feature>
<dbReference type="EMBL" id="CAVNYO010000010">
    <property type="protein sequence ID" value="CAK5262164.1"/>
    <property type="molecule type" value="Genomic_DNA"/>
</dbReference>
<dbReference type="SMART" id="SM00468">
    <property type="entry name" value="PreSET"/>
    <property type="match status" value="1"/>
</dbReference>
<accession>A0AAD2JU73</accession>
<evidence type="ECO:0000256" key="3">
    <source>
        <dbReference type="ARBA" id="ARBA00022603"/>
    </source>
</evidence>
<feature type="compositionally biased region" description="Acidic residues" evidence="6">
    <location>
        <begin position="355"/>
        <end position="364"/>
    </location>
</feature>
<keyword evidence="2" id="KW-0158">Chromosome</keyword>
<protein>
    <recommendedName>
        <fullName evidence="7">Pre-SET domain-containing protein</fullName>
    </recommendedName>
</protein>
<organism evidence="8 9">
    <name type="scientific">Mycena citricolor</name>
    <dbReference type="NCBI Taxonomy" id="2018698"/>
    <lineage>
        <taxon>Eukaryota</taxon>
        <taxon>Fungi</taxon>
        <taxon>Dikarya</taxon>
        <taxon>Basidiomycota</taxon>
        <taxon>Agaricomycotina</taxon>
        <taxon>Agaricomycetes</taxon>
        <taxon>Agaricomycetidae</taxon>
        <taxon>Agaricales</taxon>
        <taxon>Marasmiineae</taxon>
        <taxon>Mycenaceae</taxon>
        <taxon>Mycena</taxon>
    </lineage>
</organism>
<dbReference type="GO" id="GO:0008270">
    <property type="term" value="F:zinc ion binding"/>
    <property type="evidence" value="ECO:0007669"/>
    <property type="project" value="InterPro"/>
</dbReference>
<comment type="subcellular location">
    <subcellularLocation>
        <location evidence="1">Chromosome</location>
    </subcellularLocation>
</comment>
<dbReference type="GO" id="GO:0005694">
    <property type="term" value="C:chromosome"/>
    <property type="evidence" value="ECO:0007669"/>
    <property type="project" value="UniProtKB-SubCell"/>
</dbReference>
<keyword evidence="3" id="KW-0489">Methyltransferase</keyword>